<dbReference type="AlphaFoldDB" id="A0AB39TUK6"/>
<gene>
    <name evidence="1" type="ORF">AB2U05_32680</name>
</gene>
<sequence>MGTETRRLCVEVFPTSQNYIESTSTALTSLPANEVGRGGVDLGDREPDEAKGCVELGGAVEAVGVEGEGDLVQVVADPGQLGAGAGQFVDCAVESVLRIARTETAGVVQTAGRAETRDGLVAAGGGAADLFVLGGVLSDGHTMRALLRVAVAAAWLACGSA</sequence>
<reference evidence="1" key="1">
    <citation type="submission" date="2024-07" db="EMBL/GenBank/DDBJ databases">
        <authorList>
            <person name="Yu S.T."/>
        </authorList>
    </citation>
    <scope>NUCLEOTIDE SEQUENCE</scope>
    <source>
        <strain evidence="1">Y1</strain>
    </source>
</reference>
<evidence type="ECO:0000313" key="1">
    <source>
        <dbReference type="EMBL" id="XDQ82917.1"/>
    </source>
</evidence>
<dbReference type="EMBL" id="CP163445">
    <property type="protein sequence ID" value="XDQ82917.1"/>
    <property type="molecule type" value="Genomic_DNA"/>
</dbReference>
<accession>A0AB39TUK6</accession>
<dbReference type="RefSeq" id="WP_369185147.1">
    <property type="nucleotide sequence ID" value="NZ_CP163445.1"/>
</dbReference>
<protein>
    <submittedName>
        <fullName evidence="1">Uncharacterized protein</fullName>
    </submittedName>
</protein>
<organism evidence="1">
    <name type="scientific">Streptomyces sp. Y1</name>
    <dbReference type="NCBI Taxonomy" id="3238634"/>
    <lineage>
        <taxon>Bacteria</taxon>
        <taxon>Bacillati</taxon>
        <taxon>Actinomycetota</taxon>
        <taxon>Actinomycetes</taxon>
        <taxon>Kitasatosporales</taxon>
        <taxon>Streptomycetaceae</taxon>
        <taxon>Streptomyces</taxon>
    </lineage>
</organism>
<name>A0AB39TUK6_9ACTN</name>
<proteinExistence type="predicted"/>